<dbReference type="EMBL" id="MFBF01000056">
    <property type="protein sequence ID" value="OGD90056.1"/>
    <property type="molecule type" value="Genomic_DNA"/>
</dbReference>
<accession>A0A1F5GE01</accession>
<dbReference type="STRING" id="1797716.A3D07_02585"/>
<dbReference type="Proteomes" id="UP000177124">
    <property type="component" value="Unassembled WGS sequence"/>
</dbReference>
<proteinExistence type="predicted"/>
<name>A0A1F5GE01_9BACT</name>
<dbReference type="AlphaFoldDB" id="A0A1F5GE01"/>
<reference evidence="1 2" key="1">
    <citation type="journal article" date="2016" name="Nat. Commun.">
        <title>Thousands of microbial genomes shed light on interconnected biogeochemical processes in an aquifer system.</title>
        <authorList>
            <person name="Anantharaman K."/>
            <person name="Brown C.T."/>
            <person name="Hug L.A."/>
            <person name="Sharon I."/>
            <person name="Castelle C.J."/>
            <person name="Probst A.J."/>
            <person name="Thomas B.C."/>
            <person name="Singh A."/>
            <person name="Wilkins M.J."/>
            <person name="Karaoz U."/>
            <person name="Brodie E.L."/>
            <person name="Williams K.H."/>
            <person name="Hubbard S.S."/>
            <person name="Banfield J.F."/>
        </authorList>
    </citation>
    <scope>NUCLEOTIDE SEQUENCE [LARGE SCALE GENOMIC DNA]</scope>
</reference>
<comment type="caution">
    <text evidence="1">The sequence shown here is derived from an EMBL/GenBank/DDBJ whole genome shotgun (WGS) entry which is preliminary data.</text>
</comment>
<protein>
    <recommendedName>
        <fullName evidence="3">DUF2292 domain-containing protein</fullName>
    </recommendedName>
</protein>
<evidence type="ECO:0000313" key="1">
    <source>
        <dbReference type="EMBL" id="OGD90056.1"/>
    </source>
</evidence>
<gene>
    <name evidence="1" type="ORF">A3D07_02585</name>
</gene>
<evidence type="ECO:0008006" key="3">
    <source>
        <dbReference type="Google" id="ProtNLM"/>
    </source>
</evidence>
<evidence type="ECO:0000313" key="2">
    <source>
        <dbReference type="Proteomes" id="UP000177124"/>
    </source>
</evidence>
<sequence length="83" mass="9623">MSQTDNDFSTQKITPTLISQVVDALRNKAYGSVEIYIENHRVVQITERTITKVNPIYRKVKIIRNNGNKKYFSQGSKVDYTKQ</sequence>
<organism evidence="1 2">
    <name type="scientific">Candidatus Curtissbacteria bacterium RIFCSPHIGHO2_02_FULL_42_15</name>
    <dbReference type="NCBI Taxonomy" id="1797716"/>
    <lineage>
        <taxon>Bacteria</taxon>
        <taxon>Candidatus Curtissiibacteriota</taxon>
    </lineage>
</organism>